<evidence type="ECO:0000256" key="4">
    <source>
        <dbReference type="ARBA" id="ARBA00022656"/>
    </source>
</evidence>
<proteinExistence type="inferred from homology"/>
<dbReference type="GO" id="GO:0090729">
    <property type="term" value="F:toxin activity"/>
    <property type="evidence" value="ECO:0007669"/>
    <property type="project" value="UniProtKB-KW"/>
</dbReference>
<dbReference type="PANTHER" id="PTHR10339:SF25">
    <property type="entry name" value="SECRETED EXOENZYME S"/>
    <property type="match status" value="1"/>
</dbReference>
<dbReference type="InterPro" id="IPR050999">
    <property type="entry name" value="ADP-ribosyltransferase_ARG"/>
</dbReference>
<dbReference type="AlphaFoldDB" id="A0A401NTX1"/>
<evidence type="ECO:0000256" key="5">
    <source>
        <dbReference type="ARBA" id="ARBA00022676"/>
    </source>
</evidence>
<evidence type="ECO:0000256" key="6">
    <source>
        <dbReference type="ARBA" id="ARBA00022679"/>
    </source>
</evidence>
<comment type="similarity">
    <text evidence="2 10">Belongs to the Arg-specific ADP-ribosyltransferase family.</text>
</comment>
<evidence type="ECO:0000256" key="7">
    <source>
        <dbReference type="ARBA" id="ARBA00022695"/>
    </source>
</evidence>
<keyword evidence="4" id="KW-0800">Toxin</keyword>
<organism evidence="11 12">
    <name type="scientific">Scyliorhinus torazame</name>
    <name type="common">Cloudy catshark</name>
    <name type="synonym">Catulus torazame</name>
    <dbReference type="NCBI Taxonomy" id="75743"/>
    <lineage>
        <taxon>Eukaryota</taxon>
        <taxon>Metazoa</taxon>
        <taxon>Chordata</taxon>
        <taxon>Craniata</taxon>
        <taxon>Vertebrata</taxon>
        <taxon>Chondrichthyes</taxon>
        <taxon>Elasmobranchii</taxon>
        <taxon>Galeomorphii</taxon>
        <taxon>Galeoidea</taxon>
        <taxon>Carcharhiniformes</taxon>
        <taxon>Scyliorhinidae</taxon>
        <taxon>Scyliorhinus</taxon>
    </lineage>
</organism>
<evidence type="ECO:0000313" key="11">
    <source>
        <dbReference type="EMBL" id="GCB64294.1"/>
    </source>
</evidence>
<dbReference type="EC" id="2.4.2.31" evidence="10"/>
<dbReference type="PANTHER" id="PTHR10339">
    <property type="entry name" value="ADP-RIBOSYLTRANSFERASE"/>
    <property type="match status" value="1"/>
</dbReference>
<dbReference type="GO" id="GO:0005576">
    <property type="term" value="C:extracellular region"/>
    <property type="evidence" value="ECO:0007669"/>
    <property type="project" value="UniProtKB-SubCell"/>
</dbReference>
<keyword evidence="3" id="KW-0964">Secreted</keyword>
<name>A0A401NTX1_SCYTO</name>
<keyword evidence="7" id="KW-0548">Nucleotidyltransferase</keyword>
<dbReference type="InterPro" id="IPR000768">
    <property type="entry name" value="ART"/>
</dbReference>
<evidence type="ECO:0000256" key="2">
    <source>
        <dbReference type="ARBA" id="ARBA00009558"/>
    </source>
</evidence>
<keyword evidence="12" id="KW-1185">Reference proteome</keyword>
<evidence type="ECO:0000313" key="12">
    <source>
        <dbReference type="Proteomes" id="UP000288216"/>
    </source>
</evidence>
<dbReference type="PROSITE" id="PS51996">
    <property type="entry name" value="TR_MART"/>
    <property type="match status" value="1"/>
</dbReference>
<dbReference type="Proteomes" id="UP000288216">
    <property type="component" value="Unassembled WGS sequence"/>
</dbReference>
<dbReference type="SUPFAM" id="SSF56399">
    <property type="entry name" value="ADP-ribosylation"/>
    <property type="match status" value="1"/>
</dbReference>
<protein>
    <recommendedName>
        <fullName evidence="10">NAD(P)(+)--arginine ADP-ribosyltransferase</fullName>
        <ecNumber evidence="10">2.4.2.31</ecNumber>
    </recommendedName>
    <alternativeName>
        <fullName evidence="10">Mono(ADP-ribosyl)transferase</fullName>
    </alternativeName>
</protein>
<comment type="caution">
    <text evidence="11">The sequence shown here is derived from an EMBL/GenBank/DDBJ whole genome shotgun (WGS) entry which is preliminary data.</text>
</comment>
<keyword evidence="8" id="KW-0843">Virulence</keyword>
<keyword evidence="5 10" id="KW-0328">Glycosyltransferase</keyword>
<evidence type="ECO:0000256" key="9">
    <source>
        <dbReference type="ARBA" id="ARBA00047597"/>
    </source>
</evidence>
<reference evidence="11 12" key="1">
    <citation type="journal article" date="2018" name="Nat. Ecol. Evol.">
        <title>Shark genomes provide insights into elasmobranch evolution and the origin of vertebrates.</title>
        <authorList>
            <person name="Hara Y"/>
            <person name="Yamaguchi K"/>
            <person name="Onimaru K"/>
            <person name="Kadota M"/>
            <person name="Koyanagi M"/>
            <person name="Keeley SD"/>
            <person name="Tatsumi K"/>
            <person name="Tanaka K"/>
            <person name="Motone F"/>
            <person name="Kageyama Y"/>
            <person name="Nozu R"/>
            <person name="Adachi N"/>
            <person name="Nishimura O"/>
            <person name="Nakagawa R"/>
            <person name="Tanegashima C"/>
            <person name="Kiyatake I"/>
            <person name="Matsumoto R"/>
            <person name="Murakumo K"/>
            <person name="Nishida K"/>
            <person name="Terakita A"/>
            <person name="Kuratani S"/>
            <person name="Sato K"/>
            <person name="Hyodo S Kuraku.S."/>
        </authorList>
    </citation>
    <scope>NUCLEOTIDE SEQUENCE [LARGE SCALE GENOMIC DNA]</scope>
</reference>
<dbReference type="GO" id="GO:0106274">
    <property type="term" value="F:NAD+-protein-arginine ADP-ribosyltransferase activity"/>
    <property type="evidence" value="ECO:0007669"/>
    <property type="project" value="UniProtKB-EC"/>
</dbReference>
<evidence type="ECO:0000256" key="8">
    <source>
        <dbReference type="ARBA" id="ARBA00023026"/>
    </source>
</evidence>
<gene>
    <name evidence="11" type="ORF">scyTo_0004578</name>
</gene>
<comment type="subcellular location">
    <subcellularLocation>
        <location evidence="1">Secreted</location>
    </subcellularLocation>
</comment>
<dbReference type="GO" id="GO:0003950">
    <property type="term" value="F:NAD+ poly-ADP-ribosyltransferase activity"/>
    <property type="evidence" value="ECO:0007669"/>
    <property type="project" value="TreeGrafter"/>
</dbReference>
<sequence>MSCQNDKPINLLVYIVILTLSVDNPGTLAFRNGGKDIQLDMAVKSAAYIFFQTPEADRAAIDFITTEWAKKPLYLAVWNEARISVGRNTTIPFGLRREHLMAIHAYTQVSQLYLDFNEATRLYGKTDSVYKKKFHFKSFHYLISVALANLRQNTMFSTYRGASRLFNAKEKTNVRLGQFSSSTINKAVAIGFLNGNSPNNTLFEIKTKFGVSISKYSALPNEDEVLIPPIEVFKVAKVDKTSHKHYRVMHLEAAGCQGKAVTVRMQKGKFVVKREKQKCPIFCKCFAA</sequence>
<keyword evidence="6 10" id="KW-0808">Transferase</keyword>
<comment type="catalytic activity">
    <reaction evidence="9 10">
        <text>L-arginyl-[protein] + NAD(+) = N(omega)-(ADP-D-ribosyl)-L-arginyl-[protein] + nicotinamide + H(+)</text>
        <dbReference type="Rhea" id="RHEA:19149"/>
        <dbReference type="Rhea" id="RHEA-COMP:10532"/>
        <dbReference type="Rhea" id="RHEA-COMP:15087"/>
        <dbReference type="ChEBI" id="CHEBI:15378"/>
        <dbReference type="ChEBI" id="CHEBI:17154"/>
        <dbReference type="ChEBI" id="CHEBI:29965"/>
        <dbReference type="ChEBI" id="CHEBI:57540"/>
        <dbReference type="ChEBI" id="CHEBI:142554"/>
        <dbReference type="EC" id="2.4.2.31"/>
    </reaction>
</comment>
<evidence type="ECO:0000256" key="10">
    <source>
        <dbReference type="RuleBase" id="RU361228"/>
    </source>
</evidence>
<evidence type="ECO:0000256" key="3">
    <source>
        <dbReference type="ARBA" id="ARBA00022525"/>
    </source>
</evidence>
<dbReference type="Gene3D" id="3.90.176.10">
    <property type="entry name" value="Toxin ADP-ribosyltransferase, Chain A, domain 1"/>
    <property type="match status" value="1"/>
</dbReference>
<dbReference type="OMA" id="SKFNCAY"/>
<keyword evidence="10" id="KW-0732">Signal</keyword>
<feature type="chain" id="PRO_5018807327" description="NAD(P)(+)--arginine ADP-ribosyltransferase" evidence="10">
    <location>
        <begin position="30"/>
        <end position="288"/>
    </location>
</feature>
<accession>A0A401NTX1</accession>
<feature type="signal peptide" evidence="10">
    <location>
        <begin position="1"/>
        <end position="29"/>
    </location>
</feature>
<dbReference type="EMBL" id="BFAA01001361">
    <property type="protein sequence ID" value="GCB64294.1"/>
    <property type="molecule type" value="Genomic_DNA"/>
</dbReference>
<dbReference type="Pfam" id="PF01129">
    <property type="entry name" value="ART"/>
    <property type="match status" value="1"/>
</dbReference>
<keyword evidence="10" id="KW-0521">NADP</keyword>
<dbReference type="OrthoDB" id="423533at2759"/>
<evidence type="ECO:0000256" key="1">
    <source>
        <dbReference type="ARBA" id="ARBA00004613"/>
    </source>
</evidence>
<keyword evidence="10" id="KW-0520">NAD</keyword>
<dbReference type="GO" id="GO:0016779">
    <property type="term" value="F:nucleotidyltransferase activity"/>
    <property type="evidence" value="ECO:0007669"/>
    <property type="project" value="UniProtKB-KW"/>
</dbReference>
<dbReference type="STRING" id="75743.A0A401NTX1"/>
<dbReference type="PRINTS" id="PR00970">
    <property type="entry name" value="RIBTRNSFRASE"/>
</dbReference>